<dbReference type="EMBL" id="KE561025">
    <property type="protein sequence ID" value="EPZ33864.1"/>
    <property type="molecule type" value="Genomic_DNA"/>
</dbReference>
<dbReference type="HOGENOM" id="CLU_2723605_0_0_1"/>
<evidence type="ECO:0000313" key="1">
    <source>
        <dbReference type="EMBL" id="EPZ33864.1"/>
    </source>
</evidence>
<name>A0A075AZ67_ROZAC</name>
<accession>A0A075AZ67</accession>
<sequence length="72" mass="8346">MKNTIEQREKEIRFELKTMTPFSIYCTSEDDCSCLKNIITGKMEELVNRKEVEDTVNGLVIKVNGEFLTIMP</sequence>
<reference evidence="1 2" key="1">
    <citation type="journal article" date="2013" name="Curr. Biol.">
        <title>Shared signatures of parasitism and phylogenomics unite Cryptomycota and microsporidia.</title>
        <authorList>
            <person name="James T.Y."/>
            <person name="Pelin A."/>
            <person name="Bonen L."/>
            <person name="Ahrendt S."/>
            <person name="Sain D."/>
            <person name="Corradi N."/>
            <person name="Stajich J.E."/>
        </authorList>
    </citation>
    <scope>NUCLEOTIDE SEQUENCE [LARGE SCALE GENOMIC DNA]</scope>
    <source>
        <strain evidence="1 2">CSF55</strain>
    </source>
</reference>
<evidence type="ECO:0000313" key="2">
    <source>
        <dbReference type="Proteomes" id="UP000030755"/>
    </source>
</evidence>
<protein>
    <submittedName>
        <fullName evidence="1">Uncharacterized protein</fullName>
    </submittedName>
</protein>
<dbReference type="AlphaFoldDB" id="A0A075AZ67"/>
<organism evidence="1 2">
    <name type="scientific">Rozella allomycis (strain CSF55)</name>
    <dbReference type="NCBI Taxonomy" id="988480"/>
    <lineage>
        <taxon>Eukaryota</taxon>
        <taxon>Fungi</taxon>
        <taxon>Fungi incertae sedis</taxon>
        <taxon>Cryptomycota</taxon>
        <taxon>Cryptomycota incertae sedis</taxon>
        <taxon>Rozella</taxon>
    </lineage>
</organism>
<keyword evidence="2" id="KW-1185">Reference proteome</keyword>
<proteinExistence type="predicted"/>
<gene>
    <name evidence="1" type="ORF">O9G_003972</name>
</gene>
<dbReference type="Proteomes" id="UP000030755">
    <property type="component" value="Unassembled WGS sequence"/>
</dbReference>